<evidence type="ECO:0000313" key="2">
    <source>
        <dbReference type="EMBL" id="POS75467.1"/>
    </source>
</evidence>
<evidence type="ECO:0000313" key="3">
    <source>
        <dbReference type="Proteomes" id="UP000094444"/>
    </source>
</evidence>
<dbReference type="Proteomes" id="UP000094444">
    <property type="component" value="Unassembled WGS sequence"/>
</dbReference>
<dbReference type="Gene3D" id="2.60.40.420">
    <property type="entry name" value="Cupredoxins - blue copper proteins"/>
    <property type="match status" value="1"/>
</dbReference>
<protein>
    <submittedName>
        <fullName evidence="2">Extracellular serine-rich protein</fullName>
    </submittedName>
</protein>
<dbReference type="PANTHER" id="PTHR34883">
    <property type="entry name" value="SERINE-RICH PROTEIN, PUTATIVE-RELATED-RELATED"/>
    <property type="match status" value="1"/>
</dbReference>
<keyword evidence="3" id="KW-1185">Reference proteome</keyword>
<gene>
    <name evidence="2" type="ORF">DHEL01_v206144</name>
</gene>
<name>A0A2P5HYZ1_DIAHE</name>
<comment type="caution">
    <text evidence="2">The sequence shown here is derived from an EMBL/GenBank/DDBJ whole genome shotgun (WGS) entry which is preliminary data.</text>
</comment>
<dbReference type="SUPFAM" id="SSF49503">
    <property type="entry name" value="Cupredoxins"/>
    <property type="match status" value="1"/>
</dbReference>
<dbReference type="InParanoid" id="A0A2P5HYZ1"/>
<keyword evidence="1" id="KW-0732">Signal</keyword>
<feature type="signal peptide" evidence="1">
    <location>
        <begin position="1"/>
        <end position="16"/>
    </location>
</feature>
<evidence type="ECO:0000256" key="1">
    <source>
        <dbReference type="SAM" id="SignalP"/>
    </source>
</evidence>
<accession>A0A2P5HYZ1</accession>
<sequence>MFVYSFLSLTIPAAQSAAAILPRQTPTQPKLIPIAVGSMSVNTSLIFTPNDVKANPGDVLQFQFFLTNHTVTQAAGPASPCSPLQDTVPGALHSGFIPAAMLNRSNTVGAFDVMVQNTDPMFLYCAQGPHCQLGQVMVVNGKPGDLDAYKTAAKTASVSTPGKEVAGGTVGRIPMANAIIPPA</sequence>
<dbReference type="InterPro" id="IPR052953">
    <property type="entry name" value="Ser-rich/MCO-related"/>
</dbReference>
<dbReference type="CDD" id="cd00920">
    <property type="entry name" value="Cupredoxin"/>
    <property type="match status" value="1"/>
</dbReference>
<reference evidence="2" key="1">
    <citation type="submission" date="2017-09" db="EMBL/GenBank/DDBJ databases">
        <title>Polyketide synthases of a Diaporthe helianthi virulent isolate.</title>
        <authorList>
            <person name="Baroncelli R."/>
        </authorList>
    </citation>
    <scope>NUCLEOTIDE SEQUENCE [LARGE SCALE GENOMIC DNA]</scope>
    <source>
        <strain evidence="2">7/96</strain>
    </source>
</reference>
<feature type="chain" id="PRO_5015154354" evidence="1">
    <location>
        <begin position="17"/>
        <end position="183"/>
    </location>
</feature>
<dbReference type="AlphaFoldDB" id="A0A2P5HYZ1"/>
<dbReference type="PANTHER" id="PTHR34883:SF17">
    <property type="entry name" value="CUPREDOXIN"/>
    <property type="match status" value="1"/>
</dbReference>
<dbReference type="OrthoDB" id="5421909at2759"/>
<proteinExistence type="predicted"/>
<dbReference type="EMBL" id="MAVT02000484">
    <property type="protein sequence ID" value="POS75467.1"/>
    <property type="molecule type" value="Genomic_DNA"/>
</dbReference>
<dbReference type="InterPro" id="IPR008972">
    <property type="entry name" value="Cupredoxin"/>
</dbReference>
<dbReference type="STRING" id="158607.A0A2P5HYZ1"/>
<organism evidence="2 3">
    <name type="scientific">Diaporthe helianthi</name>
    <dbReference type="NCBI Taxonomy" id="158607"/>
    <lineage>
        <taxon>Eukaryota</taxon>
        <taxon>Fungi</taxon>
        <taxon>Dikarya</taxon>
        <taxon>Ascomycota</taxon>
        <taxon>Pezizomycotina</taxon>
        <taxon>Sordariomycetes</taxon>
        <taxon>Sordariomycetidae</taxon>
        <taxon>Diaporthales</taxon>
        <taxon>Diaporthaceae</taxon>
        <taxon>Diaporthe</taxon>
    </lineage>
</organism>